<accession>A0A8H4W5R6</accession>
<organism evidence="7 8">
    <name type="scientific">Cudoniella acicularis</name>
    <dbReference type="NCBI Taxonomy" id="354080"/>
    <lineage>
        <taxon>Eukaryota</taxon>
        <taxon>Fungi</taxon>
        <taxon>Dikarya</taxon>
        <taxon>Ascomycota</taxon>
        <taxon>Pezizomycotina</taxon>
        <taxon>Leotiomycetes</taxon>
        <taxon>Helotiales</taxon>
        <taxon>Tricladiaceae</taxon>
        <taxon>Cudoniella</taxon>
    </lineage>
</organism>
<comment type="similarity">
    <text evidence="2">Belongs to the terpene synthase family.</text>
</comment>
<reference evidence="7 8" key="1">
    <citation type="submission" date="2020-03" db="EMBL/GenBank/DDBJ databases">
        <title>Draft Genome Sequence of Cudoniella acicularis.</title>
        <authorList>
            <person name="Buettner E."/>
            <person name="Kellner H."/>
        </authorList>
    </citation>
    <scope>NUCLEOTIDE SEQUENCE [LARGE SCALE GENOMIC DNA]</scope>
    <source>
        <strain evidence="7 8">DSM 108380</strain>
    </source>
</reference>
<dbReference type="InterPro" id="IPR050148">
    <property type="entry name" value="Terpene_synthase-like"/>
</dbReference>
<dbReference type="GO" id="GO:0010333">
    <property type="term" value="F:terpene synthase activity"/>
    <property type="evidence" value="ECO:0007669"/>
    <property type="project" value="InterPro"/>
</dbReference>
<name>A0A8H4W5R6_9HELO</name>
<dbReference type="InterPro" id="IPR017057">
    <property type="entry name" value="Ent-kaurene_synthase_fun"/>
</dbReference>
<dbReference type="SUPFAM" id="SSF48239">
    <property type="entry name" value="Terpenoid cyclases/Protein prenyltransferases"/>
    <property type="match status" value="2"/>
</dbReference>
<dbReference type="PIRSF" id="PIRSF036498">
    <property type="entry name" value="Ent-kaurene_synthase_fungi"/>
    <property type="match status" value="1"/>
</dbReference>
<evidence type="ECO:0000313" key="8">
    <source>
        <dbReference type="Proteomes" id="UP000566819"/>
    </source>
</evidence>
<keyword evidence="6" id="KW-0456">Lyase</keyword>
<dbReference type="Gene3D" id="1.50.10.160">
    <property type="match status" value="1"/>
</dbReference>
<dbReference type="PANTHER" id="PTHR31739:SF25">
    <property type="entry name" value="(E,E)-GERANYLLINALOOL SYNTHASE"/>
    <property type="match status" value="1"/>
</dbReference>
<keyword evidence="8" id="KW-1185">Reference proteome</keyword>
<evidence type="ECO:0000256" key="3">
    <source>
        <dbReference type="ARBA" id="ARBA00022723"/>
    </source>
</evidence>
<dbReference type="Proteomes" id="UP000566819">
    <property type="component" value="Unassembled WGS sequence"/>
</dbReference>
<keyword evidence="5" id="KW-0413">Isomerase</keyword>
<keyword evidence="4" id="KW-0460">Magnesium</keyword>
<keyword evidence="3" id="KW-0479">Metal-binding</keyword>
<evidence type="ECO:0000313" key="7">
    <source>
        <dbReference type="EMBL" id="KAF4634842.1"/>
    </source>
</evidence>
<sequence>MSPSTVLSPIHGTASMLVRRLSDQLVSWNTISSMSTSIYDTAWVSMIAKEVDGVTKWLFPEAFQYLLDNQLPDGAWKHSSTQTDGILHSLAAILAMQQHCLKPERTNGSVPVDLDLRIAKSVMVLEAMLNSWNVGSSQQVGFEVLVPALLAMLEKHDVKLSFPGRSSLLAIYHAKMERFTPEIIYSDLETTLIHSLEAFVDKIDFDQVRHRVVDGSMMASPASTAAYMIHSTSWDYEAETYLRKTIHNSSGLGSGSVPSAFPSSIFELSWILSTLLEGGFSKNDLGTDNCEKLGFFLKTELERGGGTLGFAPGLMSDADDTARTILTLSLLGLEADCKAMTKTFELRSWFMTYLGERDPSFSANCNILNALLHVSDRMEYQNQIIKILIFICDLWDTGSVQDKWNLSVYYPIMLLSQCLYYLFQLLEGGHSLDIPPNLVETRLPIIFTQILTELLREQQSDGSWGTRSSHEETAYGLIALKCVSSSHWAPSISSKASESILKATVFLEQRSPKWRQAEYLWIEKVTYCSPDLSQAYCMAALKCPSPQQEDTLKSFHKVSSKAIQKYTGFFHGLPLFSNTPEWLLQLSITESFLVRSKLENHHVEIFPQRETHTQKYLDYIPITWVATNNTLLTKLDNNSLFEMMVLSVINFQADEYMEATITPLFQYNLQPIRDIIISLDTASSSQSNGNLTNGISNSSKSPITQVKEVLSKFITHIMTREKVQQAPPSTQQELRASLTTFLLAHITQIEDNTRLHKQSELPSNYDTPILSQRSYFDWVSTTSAEHTSCPFSFIFFRCLISSTKGKDALHTTRQKYLADDLCRHLATMCRQYNDYGSVVRDRTEGNLNSLDFLQGENDTEKKRELMWLAEYEREHLVLALKKLDEVTTREVMGRLRLFIDVTDLYGQIYVARDIGIWTKA</sequence>
<proteinExistence type="inferred from homology"/>
<evidence type="ECO:0000256" key="4">
    <source>
        <dbReference type="ARBA" id="ARBA00022842"/>
    </source>
</evidence>
<gene>
    <name evidence="7" type="ORF">G7Y89_g3254</name>
</gene>
<dbReference type="EMBL" id="JAAMPI010000156">
    <property type="protein sequence ID" value="KAF4634842.1"/>
    <property type="molecule type" value="Genomic_DNA"/>
</dbReference>
<dbReference type="GO" id="GO:0016853">
    <property type="term" value="F:isomerase activity"/>
    <property type="evidence" value="ECO:0007669"/>
    <property type="project" value="UniProtKB-KW"/>
</dbReference>
<dbReference type="GO" id="GO:0000287">
    <property type="term" value="F:magnesium ion binding"/>
    <property type="evidence" value="ECO:0007669"/>
    <property type="project" value="TreeGrafter"/>
</dbReference>
<protein>
    <recommendedName>
        <fullName evidence="9">Ent-kaurene synthase</fullName>
    </recommendedName>
</protein>
<evidence type="ECO:0008006" key="9">
    <source>
        <dbReference type="Google" id="ProtNLM"/>
    </source>
</evidence>
<dbReference type="Gene3D" id="1.50.10.20">
    <property type="match status" value="1"/>
</dbReference>
<comment type="cofactor">
    <cofactor evidence="1">
        <name>Mg(2+)</name>
        <dbReference type="ChEBI" id="CHEBI:18420"/>
    </cofactor>
</comment>
<evidence type="ECO:0000256" key="5">
    <source>
        <dbReference type="ARBA" id="ARBA00023235"/>
    </source>
</evidence>
<evidence type="ECO:0000256" key="2">
    <source>
        <dbReference type="ARBA" id="ARBA00006333"/>
    </source>
</evidence>
<dbReference type="OrthoDB" id="2343925at2759"/>
<dbReference type="InterPro" id="IPR008930">
    <property type="entry name" value="Terpenoid_cyclase/PrenylTrfase"/>
</dbReference>
<evidence type="ECO:0000256" key="1">
    <source>
        <dbReference type="ARBA" id="ARBA00001946"/>
    </source>
</evidence>
<dbReference type="GO" id="GO:0016102">
    <property type="term" value="P:diterpenoid biosynthetic process"/>
    <property type="evidence" value="ECO:0007669"/>
    <property type="project" value="TreeGrafter"/>
</dbReference>
<evidence type="ECO:0000256" key="6">
    <source>
        <dbReference type="ARBA" id="ARBA00023239"/>
    </source>
</evidence>
<comment type="caution">
    <text evidence="7">The sequence shown here is derived from an EMBL/GenBank/DDBJ whole genome shotgun (WGS) entry which is preliminary data.</text>
</comment>
<dbReference type="PANTHER" id="PTHR31739">
    <property type="entry name" value="ENT-COPALYL DIPHOSPHATE SYNTHASE, CHLOROPLASTIC"/>
    <property type="match status" value="1"/>
</dbReference>
<dbReference type="AlphaFoldDB" id="A0A8H4W5R6"/>